<dbReference type="OrthoDB" id="425681at2759"/>
<accession>A0A8J2LE96</accession>
<keyword evidence="2" id="KW-1185">Reference proteome</keyword>
<comment type="caution">
    <text evidence="1">The sequence shown here is derived from an EMBL/GenBank/DDBJ whole genome shotgun (WGS) entry which is preliminary data.</text>
</comment>
<evidence type="ECO:0008006" key="3">
    <source>
        <dbReference type="Google" id="ProtNLM"/>
    </source>
</evidence>
<dbReference type="AlphaFoldDB" id="A0A8J2LE96"/>
<evidence type="ECO:0000313" key="1">
    <source>
        <dbReference type="EMBL" id="CAG7832450.1"/>
    </source>
</evidence>
<dbReference type="Proteomes" id="UP000708208">
    <property type="component" value="Unassembled WGS sequence"/>
</dbReference>
<gene>
    <name evidence="1" type="ORF">AFUS01_LOCUS42134</name>
</gene>
<proteinExistence type="predicted"/>
<dbReference type="EMBL" id="CAJVCH010565137">
    <property type="protein sequence ID" value="CAG7832450.1"/>
    <property type="molecule type" value="Genomic_DNA"/>
</dbReference>
<feature type="non-terminal residue" evidence="1">
    <location>
        <position position="67"/>
    </location>
</feature>
<organism evidence="1 2">
    <name type="scientific">Allacma fusca</name>
    <dbReference type="NCBI Taxonomy" id="39272"/>
    <lineage>
        <taxon>Eukaryota</taxon>
        <taxon>Metazoa</taxon>
        <taxon>Ecdysozoa</taxon>
        <taxon>Arthropoda</taxon>
        <taxon>Hexapoda</taxon>
        <taxon>Collembola</taxon>
        <taxon>Symphypleona</taxon>
        <taxon>Sminthuridae</taxon>
        <taxon>Allacma</taxon>
    </lineage>
</organism>
<evidence type="ECO:0000313" key="2">
    <source>
        <dbReference type="Proteomes" id="UP000708208"/>
    </source>
</evidence>
<reference evidence="1" key="1">
    <citation type="submission" date="2021-06" db="EMBL/GenBank/DDBJ databases">
        <authorList>
            <person name="Hodson N. C."/>
            <person name="Mongue J. A."/>
            <person name="Jaron S. K."/>
        </authorList>
    </citation>
    <scope>NUCLEOTIDE SEQUENCE</scope>
</reference>
<name>A0A8J2LE96_9HEXA</name>
<protein>
    <recommendedName>
        <fullName evidence="3">Reverse transcriptase domain-containing protein</fullName>
    </recommendedName>
</protein>
<sequence>MRKAWENWEGSIKIGGRRISNLCYTDDTTLIATSEEELAEPIKLVRMVSEDMGLLINVWKTKVMVVD</sequence>